<dbReference type="GO" id="GO:0005975">
    <property type="term" value="P:carbohydrate metabolic process"/>
    <property type="evidence" value="ECO:0007669"/>
    <property type="project" value="UniProtKB-ARBA"/>
</dbReference>
<dbReference type="EMBL" id="DNWC01000085">
    <property type="protein sequence ID" value="HBJ08635.1"/>
    <property type="molecule type" value="Genomic_DNA"/>
</dbReference>
<reference evidence="2 3" key="1">
    <citation type="journal article" date="2018" name="Nat. Biotechnol.">
        <title>A standardized bacterial taxonomy based on genome phylogeny substantially revises the tree of life.</title>
        <authorList>
            <person name="Parks D.H."/>
            <person name="Chuvochina M."/>
            <person name="Waite D.W."/>
            <person name="Rinke C."/>
            <person name="Skarshewski A."/>
            <person name="Chaumeil P.A."/>
            <person name="Hugenholtz P."/>
        </authorList>
    </citation>
    <scope>NUCLEOTIDE SEQUENCE [LARGE SCALE GENOMIC DNA]</scope>
    <source>
        <strain evidence="2">UBA11482</strain>
    </source>
</reference>
<dbReference type="RefSeq" id="WP_009318468.1">
    <property type="nucleotide sequence ID" value="NZ_AP028032.1"/>
</dbReference>
<sequence>MRKFLNFRMIAILMVACLTTLFLPSCGNDDEDKDSTPLDLTEINALLSECESLLSSATTDDYPEAAITTFQSKVNAIKSAVAGDLTQTTLNNLLVQLKEAKTTFEQSAYDAIPLDNLLAEWSFDEGEGTSLVSTGVQAWVAKMKTGPSEIFGTNTQVPSFVDGVKGKALSFDNGACLEVDDFSETSLLSNTLSISVWINPKESRAGNYILSMNYWENWKLNLQNEGKPFFTVATTVAGVDADNEHVESFPINTWTHLVVSMDLNAHTLSFYVNGELTKTWDASGKPGLAGSQKSAYLPASGEKLPFLIGCATTYAEASTWDWVTLPIEPSGWDYFAGSLDELKIYNIALTEGQVSKLYNDEKK</sequence>
<dbReference type="Proteomes" id="UP000262954">
    <property type="component" value="Unassembled WGS sequence"/>
</dbReference>
<evidence type="ECO:0000313" key="3">
    <source>
        <dbReference type="Proteomes" id="UP000262954"/>
    </source>
</evidence>
<gene>
    <name evidence="2" type="ORF">DDY73_06475</name>
</gene>
<name>A0A316R0R1_9BACT</name>
<dbReference type="Gene3D" id="2.60.120.200">
    <property type="match status" value="1"/>
</dbReference>
<proteinExistence type="predicted"/>
<feature type="chain" id="PRO_5030062726" evidence="1">
    <location>
        <begin position="28"/>
        <end position="363"/>
    </location>
</feature>
<accession>A0A316R0R1</accession>
<comment type="caution">
    <text evidence="2">The sequence shown here is derived from an EMBL/GenBank/DDBJ whole genome shotgun (WGS) entry which is preliminary data.</text>
</comment>
<evidence type="ECO:0000313" key="2">
    <source>
        <dbReference type="EMBL" id="HBJ08635.1"/>
    </source>
</evidence>
<dbReference type="GO" id="GO:0004553">
    <property type="term" value="F:hydrolase activity, hydrolyzing O-glycosyl compounds"/>
    <property type="evidence" value="ECO:0007669"/>
    <property type="project" value="UniProtKB-ARBA"/>
</dbReference>
<organism evidence="2 3">
    <name type="scientific">Coprobacter fastidiosus</name>
    <dbReference type="NCBI Taxonomy" id="1099853"/>
    <lineage>
        <taxon>Bacteria</taxon>
        <taxon>Pseudomonadati</taxon>
        <taxon>Bacteroidota</taxon>
        <taxon>Bacteroidia</taxon>
        <taxon>Bacteroidales</taxon>
        <taxon>Barnesiellaceae</taxon>
        <taxon>Coprobacter</taxon>
    </lineage>
</organism>
<protein>
    <submittedName>
        <fullName evidence="2">LamG domain-containing protein</fullName>
    </submittedName>
</protein>
<dbReference type="Pfam" id="PF13385">
    <property type="entry name" value="Laminin_G_3"/>
    <property type="match status" value="1"/>
</dbReference>
<dbReference type="InterPro" id="IPR013320">
    <property type="entry name" value="ConA-like_dom_sf"/>
</dbReference>
<dbReference type="AlphaFoldDB" id="A0A316R0R1"/>
<keyword evidence="1" id="KW-0732">Signal</keyword>
<feature type="signal peptide" evidence="1">
    <location>
        <begin position="1"/>
        <end position="27"/>
    </location>
</feature>
<dbReference type="Gene3D" id="1.20.1270.90">
    <property type="entry name" value="AF1782-like"/>
    <property type="match status" value="1"/>
</dbReference>
<dbReference type="GeneID" id="92929088"/>
<evidence type="ECO:0000256" key="1">
    <source>
        <dbReference type="SAM" id="SignalP"/>
    </source>
</evidence>
<dbReference type="SUPFAM" id="SSF49899">
    <property type="entry name" value="Concanavalin A-like lectins/glucanases"/>
    <property type="match status" value="1"/>
</dbReference>